<dbReference type="Proteomes" id="UP001155586">
    <property type="component" value="Unassembled WGS sequence"/>
</dbReference>
<dbReference type="InterPro" id="IPR014710">
    <property type="entry name" value="RmlC-like_jellyroll"/>
</dbReference>
<dbReference type="Gene3D" id="1.10.10.60">
    <property type="entry name" value="Homeodomain-like"/>
    <property type="match status" value="1"/>
</dbReference>
<comment type="caution">
    <text evidence="4">The sequence shown here is derived from an EMBL/GenBank/DDBJ whole genome shotgun (WGS) entry which is preliminary data.</text>
</comment>
<dbReference type="PANTHER" id="PTHR11019:SF159">
    <property type="entry name" value="TRANSCRIPTIONAL REGULATOR-RELATED"/>
    <property type="match status" value="1"/>
</dbReference>
<dbReference type="InterPro" id="IPR011051">
    <property type="entry name" value="RmlC_Cupin_sf"/>
</dbReference>
<gene>
    <name evidence="4" type="ORF">MD483_16105</name>
</gene>
<proteinExistence type="predicted"/>
<evidence type="ECO:0000313" key="5">
    <source>
        <dbReference type="Proteomes" id="UP001155586"/>
    </source>
</evidence>
<protein>
    <submittedName>
        <fullName evidence="4">Helix-turn-helix transcriptional regulator</fullName>
    </submittedName>
</protein>
<name>A0A9X3CGB4_9VIBR</name>
<keyword evidence="1" id="KW-0805">Transcription regulation</keyword>
<dbReference type="EMBL" id="JAKRRX010000108">
    <property type="protein sequence ID" value="MCW8335342.1"/>
    <property type="molecule type" value="Genomic_DNA"/>
</dbReference>
<evidence type="ECO:0000256" key="2">
    <source>
        <dbReference type="ARBA" id="ARBA00023163"/>
    </source>
</evidence>
<dbReference type="SMART" id="SM00342">
    <property type="entry name" value="HTH_ARAC"/>
    <property type="match status" value="1"/>
</dbReference>
<dbReference type="SUPFAM" id="SSF46689">
    <property type="entry name" value="Homeodomain-like"/>
    <property type="match status" value="1"/>
</dbReference>
<keyword evidence="2" id="KW-0804">Transcription</keyword>
<dbReference type="AlphaFoldDB" id="A0A9X3CGB4"/>
<evidence type="ECO:0000313" key="4">
    <source>
        <dbReference type="EMBL" id="MCW8335342.1"/>
    </source>
</evidence>
<evidence type="ECO:0000256" key="1">
    <source>
        <dbReference type="ARBA" id="ARBA00023015"/>
    </source>
</evidence>
<dbReference type="Gene3D" id="2.60.120.10">
    <property type="entry name" value="Jelly Rolls"/>
    <property type="match status" value="1"/>
</dbReference>
<dbReference type="GO" id="GO:0043565">
    <property type="term" value="F:sequence-specific DNA binding"/>
    <property type="evidence" value="ECO:0007669"/>
    <property type="project" value="InterPro"/>
</dbReference>
<dbReference type="SUPFAM" id="SSF51182">
    <property type="entry name" value="RmlC-like cupins"/>
    <property type="match status" value="1"/>
</dbReference>
<dbReference type="PANTHER" id="PTHR11019">
    <property type="entry name" value="HTH-TYPE TRANSCRIPTIONAL REGULATOR NIMR"/>
    <property type="match status" value="1"/>
</dbReference>
<reference evidence="4" key="1">
    <citation type="submission" date="2022-02" db="EMBL/GenBank/DDBJ databases">
        <title>Vibrio sp. nov., a new bacterium isolated from Bohai sea, China.</title>
        <authorList>
            <person name="Yuan Y."/>
        </authorList>
    </citation>
    <scope>NUCLEOTIDE SEQUENCE</scope>
    <source>
        <strain evidence="4">DBSS07</strain>
    </source>
</reference>
<dbReference type="CDD" id="cd06124">
    <property type="entry name" value="cupin_NimR-like_N"/>
    <property type="match status" value="1"/>
</dbReference>
<accession>A0A9X3CGB4</accession>
<dbReference type="InterPro" id="IPR009057">
    <property type="entry name" value="Homeodomain-like_sf"/>
</dbReference>
<dbReference type="RefSeq" id="WP_265688539.1">
    <property type="nucleotide sequence ID" value="NZ_JAKRRX010000108.1"/>
</dbReference>
<dbReference type="InterPro" id="IPR018060">
    <property type="entry name" value="HTH_AraC"/>
</dbReference>
<organism evidence="4 5">
    <name type="scientific">Vibrio paucivorans</name>
    <dbReference type="NCBI Taxonomy" id="2829489"/>
    <lineage>
        <taxon>Bacteria</taxon>
        <taxon>Pseudomonadati</taxon>
        <taxon>Pseudomonadota</taxon>
        <taxon>Gammaproteobacteria</taxon>
        <taxon>Vibrionales</taxon>
        <taxon>Vibrionaceae</taxon>
        <taxon>Vibrio</taxon>
    </lineage>
</organism>
<evidence type="ECO:0000259" key="3">
    <source>
        <dbReference type="PROSITE" id="PS01124"/>
    </source>
</evidence>
<dbReference type="PROSITE" id="PS01124">
    <property type="entry name" value="HTH_ARAC_FAMILY_2"/>
    <property type="match status" value="1"/>
</dbReference>
<dbReference type="Pfam" id="PF12833">
    <property type="entry name" value="HTH_18"/>
    <property type="match status" value="1"/>
</dbReference>
<sequence length="257" mass="28975">MAIIDETTRFDADMLEASVIGIAAEVGKHDSGMHSHCKAQLLFAPQGCMTITLDNTQCILPPTRAAWIPAGVKHCARMNNVVAYRSLYFDQSVSPELEHQVKVFDVSPLFVALIERMAFWPWDIPDKLTTNTVALFFEELASLKEQHLSLPMPTDRRLIPWLSRLQIGDAIVPQLNTLSQTIGASGKTITRIFAKETGMPYQNWRQRWRLQKSIEMLSSGLQVNDVAYQLEFSSDSAFIAFFKQQTGLTPLQYLSPK</sequence>
<feature type="domain" description="HTH araC/xylS-type" evidence="3">
    <location>
        <begin position="156"/>
        <end position="256"/>
    </location>
</feature>
<keyword evidence="5" id="KW-1185">Reference proteome</keyword>
<dbReference type="GO" id="GO:0003700">
    <property type="term" value="F:DNA-binding transcription factor activity"/>
    <property type="evidence" value="ECO:0007669"/>
    <property type="project" value="InterPro"/>
</dbReference>